<protein>
    <submittedName>
        <fullName evidence="2">Uncharacterized protein</fullName>
    </submittedName>
</protein>
<feature type="compositionally biased region" description="Low complexity" evidence="1">
    <location>
        <begin position="92"/>
        <end position="102"/>
    </location>
</feature>
<keyword evidence="3" id="KW-1185">Reference proteome</keyword>
<evidence type="ECO:0000256" key="1">
    <source>
        <dbReference type="SAM" id="MobiDB-lite"/>
    </source>
</evidence>
<dbReference type="AlphaFoldDB" id="A0A1C6RSQ4"/>
<feature type="region of interest" description="Disordered" evidence="1">
    <location>
        <begin position="34"/>
        <end position="175"/>
    </location>
</feature>
<name>A0A1C6RSQ4_9ACTN</name>
<organism evidence="2 3">
    <name type="scientific">Micromonospora nigra</name>
    <dbReference type="NCBI Taxonomy" id="145857"/>
    <lineage>
        <taxon>Bacteria</taxon>
        <taxon>Bacillati</taxon>
        <taxon>Actinomycetota</taxon>
        <taxon>Actinomycetes</taxon>
        <taxon>Micromonosporales</taxon>
        <taxon>Micromonosporaceae</taxon>
        <taxon>Micromonospora</taxon>
    </lineage>
</organism>
<evidence type="ECO:0000313" key="2">
    <source>
        <dbReference type="EMBL" id="SCL20209.1"/>
    </source>
</evidence>
<feature type="compositionally biased region" description="Low complexity" evidence="1">
    <location>
        <begin position="72"/>
        <end position="85"/>
    </location>
</feature>
<gene>
    <name evidence="2" type="ORF">GA0070616_1924</name>
</gene>
<feature type="compositionally biased region" description="Low complexity" evidence="1">
    <location>
        <begin position="53"/>
        <end position="62"/>
    </location>
</feature>
<dbReference type="EMBL" id="FMHT01000003">
    <property type="protein sequence ID" value="SCL20209.1"/>
    <property type="molecule type" value="Genomic_DNA"/>
</dbReference>
<sequence>MGAPHGRLVLVRRGHPGSRVVGPRGDRLGRLLLPARRPARVLTRPDRGHQRGRPGQRAPGQRRVLRPRRRVALPGQRPARRAPGPARRRTARGAAATPGPGRRALRRPDRRGPTRQAVPVGRPPGLPPLVARRPADVRAARRPGSAGRHRRVRLRDATRVARPRPARGGRERRCSGRRHLPVRAEPRRPCAGRTGTRPGSVGRRCAGRTRLVGPELEPAELGRWLGPVVEPGGRGGAGRSPVPCCPDVGPGGRVTPVVRAGACRAHPTVRAGAGRTGPPLRAAPT</sequence>
<dbReference type="Proteomes" id="UP000199699">
    <property type="component" value="Unassembled WGS sequence"/>
</dbReference>
<proteinExistence type="predicted"/>
<reference evidence="2 3" key="1">
    <citation type="submission" date="2016-06" db="EMBL/GenBank/DDBJ databases">
        <authorList>
            <person name="Kjaerup R.B."/>
            <person name="Dalgaard T.S."/>
            <person name="Juul-Madsen H.R."/>
        </authorList>
    </citation>
    <scope>NUCLEOTIDE SEQUENCE [LARGE SCALE GENOMIC DNA]</scope>
    <source>
        <strain evidence="2 3">DSM 43818</strain>
    </source>
</reference>
<evidence type="ECO:0000313" key="3">
    <source>
        <dbReference type="Proteomes" id="UP000199699"/>
    </source>
</evidence>
<accession>A0A1C6RSQ4</accession>